<comment type="subcellular location">
    <subcellularLocation>
        <location evidence="1">Cytoplasm</location>
    </subcellularLocation>
</comment>
<keyword evidence="3" id="KW-0963">Cytoplasm</keyword>
<dbReference type="InterPro" id="IPR027417">
    <property type="entry name" value="P-loop_NTPase"/>
</dbReference>
<feature type="domain" description="TLDc" evidence="6">
    <location>
        <begin position="183"/>
        <end position="345"/>
    </location>
</feature>
<protein>
    <recommendedName>
        <fullName evidence="5">Interferon-induced protein 44</fullName>
    </recommendedName>
</protein>
<evidence type="ECO:0000256" key="2">
    <source>
        <dbReference type="ARBA" id="ARBA00009243"/>
    </source>
</evidence>
<reference evidence="7" key="2">
    <citation type="submission" date="2025-08" db="UniProtKB">
        <authorList>
            <consortium name="Ensembl"/>
        </authorList>
    </citation>
    <scope>IDENTIFICATION</scope>
    <source>
        <strain evidence="7">Boxer</strain>
    </source>
</reference>
<organism evidence="7 8">
    <name type="scientific">Canis lupus familiaris</name>
    <name type="common">Dog</name>
    <name type="synonym">Canis familiaris</name>
    <dbReference type="NCBI Taxonomy" id="9615"/>
    <lineage>
        <taxon>Eukaryota</taxon>
        <taxon>Metazoa</taxon>
        <taxon>Chordata</taxon>
        <taxon>Craniata</taxon>
        <taxon>Vertebrata</taxon>
        <taxon>Euteleostomi</taxon>
        <taxon>Mammalia</taxon>
        <taxon>Eutheria</taxon>
        <taxon>Laurasiatheria</taxon>
        <taxon>Carnivora</taxon>
        <taxon>Caniformia</taxon>
        <taxon>Canidae</taxon>
        <taxon>Canis</taxon>
    </lineage>
</organism>
<dbReference type="PANTHER" id="PTHR14241:SF3">
    <property type="entry name" value="INTERFERON-INDUCED PROTEIN 44"/>
    <property type="match status" value="1"/>
</dbReference>
<dbReference type="FunFam" id="3.40.50.300:FF:001535">
    <property type="entry name" value="Interferon induced protein 44"/>
    <property type="match status" value="1"/>
</dbReference>
<dbReference type="PANTHER" id="PTHR14241">
    <property type="entry name" value="INTERFERON-INDUCED PROTEIN 44"/>
    <property type="match status" value="1"/>
</dbReference>
<reference evidence="7" key="3">
    <citation type="submission" date="2025-09" db="UniProtKB">
        <authorList>
            <consortium name="Ensembl"/>
        </authorList>
    </citation>
    <scope>IDENTIFICATION</scope>
    <source>
        <strain evidence="7">Boxer</strain>
    </source>
</reference>
<dbReference type="Ensembl" id="ENSCAFT00845005311.1">
    <property type="protein sequence ID" value="ENSCAFP00845004226.1"/>
    <property type="gene ID" value="ENSCAFG00845003006.1"/>
</dbReference>
<dbReference type="GeneTree" id="ENSGT00940000162964"/>
<evidence type="ECO:0000256" key="3">
    <source>
        <dbReference type="ARBA" id="ARBA00022490"/>
    </source>
</evidence>
<dbReference type="InterPro" id="IPR006571">
    <property type="entry name" value="TLDc_dom"/>
</dbReference>
<evidence type="ECO:0000256" key="5">
    <source>
        <dbReference type="ARBA" id="ARBA00073671"/>
    </source>
</evidence>
<dbReference type="Proteomes" id="UP000805418">
    <property type="component" value="Chromosome 6"/>
</dbReference>
<dbReference type="Gene3D" id="3.40.50.300">
    <property type="entry name" value="P-loop containing nucleotide triphosphate hydrolases"/>
    <property type="match status" value="1"/>
</dbReference>
<comment type="similarity">
    <text evidence="2">Belongs to the IFI44 family.</text>
</comment>
<keyword evidence="8" id="KW-1185">Reference proteome</keyword>
<evidence type="ECO:0000259" key="6">
    <source>
        <dbReference type="PROSITE" id="PS51886"/>
    </source>
</evidence>
<dbReference type="SUPFAM" id="SSF52540">
    <property type="entry name" value="P-loop containing nucleoside triphosphate hydrolases"/>
    <property type="match status" value="1"/>
</dbReference>
<accession>A0A8I3MKR1</accession>
<evidence type="ECO:0000256" key="1">
    <source>
        <dbReference type="ARBA" id="ARBA00004496"/>
    </source>
</evidence>
<dbReference type="GO" id="GO:0009615">
    <property type="term" value="P:response to virus"/>
    <property type="evidence" value="ECO:0007669"/>
    <property type="project" value="UniProtKB-ARBA"/>
</dbReference>
<dbReference type="OrthoDB" id="25620at2759"/>
<evidence type="ECO:0000256" key="4">
    <source>
        <dbReference type="ARBA" id="ARBA00055327"/>
    </source>
</evidence>
<gene>
    <name evidence="7" type="primary">IFI44</name>
</gene>
<evidence type="ECO:0000313" key="8">
    <source>
        <dbReference type="Proteomes" id="UP000805418"/>
    </source>
</evidence>
<dbReference type="GO" id="GO:0006955">
    <property type="term" value="P:immune response"/>
    <property type="evidence" value="ECO:0000318"/>
    <property type="project" value="GO_Central"/>
</dbReference>
<comment type="function">
    <text evidence="4">This protein aggregates to form microtubular structures.</text>
</comment>
<proteinExistence type="inferred from homology"/>
<sequence>MGIHEKEGVGLCMEDIPYILKGCVPDRYQLNPNRPITPNHPTFISSPSLKDRIHCVAYVLDINSIQDLSSKMVAKLKQIQKEVLKCGTACVLLLTNMDNCSTLPQDNFLNMAKAMTSQSQKEAGSRPSGLGLSEFHFPFLGVPEAWRLLKNFLSILYLLSCQDRAVILGFSTCTNSTNRLRSMAVTTCLTKMQEKKLQSCFGGKRFTLLYKASVHDFSGYNVYKRCNNQGPTVMVIYSGHDIFGAYIKDSYQEYGDRVPIVLFAFQKNEISECKIGAYSPSTFLCLYKEDNCSEFLLNLDGKKVTMKLDTIEKLQLKVQVSNERHQKHQKDQIISVKECEVFRCEDLLDKRNMEEITQLHKSLLFDIKSYRPYRDLVRQIRILLLGPTGAGKSSFFNSVKSVFRGYVTHQALVGSDAAGVSDKYRVYSIKDAGYNNSLPFILCDSMGLGEEDKGPCMDDIVYILKGHISDRYQFNSMKPITPGHSNYIENPLLKDRIHCAVFVFNINSVEHLSYEMMAKIKKIRRELIKCGIIHVVLLTHVDSLDLITKGDFIDIYRCTLVKCKLEMVHRELGFALSDILVVSNYTSEWELEPVKDLLILSALRQMLWAADDFLEDLPPEKTEKRK</sequence>
<dbReference type="FunCoup" id="A0A8I3MKR1">
    <property type="interactions" value="3"/>
</dbReference>
<dbReference type="PROSITE" id="PS51886">
    <property type="entry name" value="TLDC"/>
    <property type="match status" value="1"/>
</dbReference>
<dbReference type="GO" id="GO:0005737">
    <property type="term" value="C:cytoplasm"/>
    <property type="evidence" value="ECO:0007669"/>
    <property type="project" value="UniProtKB-SubCell"/>
</dbReference>
<dbReference type="AlphaFoldDB" id="A0A8I3MKR1"/>
<dbReference type="Pfam" id="PF07534">
    <property type="entry name" value="TLD"/>
    <property type="match status" value="1"/>
</dbReference>
<evidence type="ECO:0000313" key="7">
    <source>
        <dbReference type="Ensembl" id="ENSCAFP00845004226.1"/>
    </source>
</evidence>
<reference evidence="7" key="1">
    <citation type="submission" date="2020-03" db="EMBL/GenBank/DDBJ databases">
        <title>Long-read based genome assembly of a Labrador retriever dog.</title>
        <authorList>
            <person name="Eory L."/>
            <person name="Zhang W."/>
            <person name="Schoenebeck J."/>
        </authorList>
    </citation>
    <scope>NUCLEOTIDE SEQUENCE [LARGE SCALE GENOMIC DNA]</scope>
    <source>
        <strain evidence="7">Labrador retriever</strain>
    </source>
</reference>
<name>A0A8I3MKR1_CANLF</name>